<protein>
    <recommendedName>
        <fullName evidence="3">NB-ARC domain-containing protein</fullName>
    </recommendedName>
</protein>
<gene>
    <name evidence="1" type="ORF">K443DRAFT_66570</name>
</gene>
<feature type="non-terminal residue" evidence="1">
    <location>
        <position position="127"/>
    </location>
</feature>
<dbReference type="InterPro" id="IPR027417">
    <property type="entry name" value="P-loop_NTPase"/>
</dbReference>
<dbReference type="HOGENOM" id="CLU_095759_1_0_1"/>
<keyword evidence="2" id="KW-1185">Reference proteome</keyword>
<name>A0A0C9WZW6_9AGAR</name>
<dbReference type="SUPFAM" id="SSF52540">
    <property type="entry name" value="P-loop containing nucleoside triphosphate hydrolases"/>
    <property type="match status" value="1"/>
</dbReference>
<dbReference type="Proteomes" id="UP000054477">
    <property type="component" value="Unassembled WGS sequence"/>
</dbReference>
<dbReference type="EMBL" id="KN838560">
    <property type="protein sequence ID" value="KIK05380.1"/>
    <property type="molecule type" value="Genomic_DNA"/>
</dbReference>
<dbReference type="OrthoDB" id="674604at2759"/>
<dbReference type="Gene3D" id="3.40.50.300">
    <property type="entry name" value="P-loop containing nucleotide triphosphate hydrolases"/>
    <property type="match status" value="1"/>
</dbReference>
<reference evidence="2" key="2">
    <citation type="submission" date="2015-01" db="EMBL/GenBank/DDBJ databases">
        <title>Evolutionary Origins and Diversification of the Mycorrhizal Mutualists.</title>
        <authorList>
            <consortium name="DOE Joint Genome Institute"/>
            <consortium name="Mycorrhizal Genomics Consortium"/>
            <person name="Kohler A."/>
            <person name="Kuo A."/>
            <person name="Nagy L.G."/>
            <person name="Floudas D."/>
            <person name="Copeland A."/>
            <person name="Barry K.W."/>
            <person name="Cichocki N."/>
            <person name="Veneault-Fourrey C."/>
            <person name="LaButti K."/>
            <person name="Lindquist E.A."/>
            <person name="Lipzen A."/>
            <person name="Lundell T."/>
            <person name="Morin E."/>
            <person name="Murat C."/>
            <person name="Riley R."/>
            <person name="Ohm R."/>
            <person name="Sun H."/>
            <person name="Tunlid A."/>
            <person name="Henrissat B."/>
            <person name="Grigoriev I.V."/>
            <person name="Hibbett D.S."/>
            <person name="Martin F."/>
        </authorList>
    </citation>
    <scope>NUCLEOTIDE SEQUENCE [LARGE SCALE GENOMIC DNA]</scope>
    <source>
        <strain evidence="2">LaAM-08-1</strain>
    </source>
</reference>
<sequence length="127" mass="13962">GNRATSDEFVPLMPRSSTRFTGRADIISRLKQHFLSDFSHGGFQKRKYFLLHGMGGIGKTQSCLKFIDEVSDCFSFIFWIDASSIGTIAQGLKGICNLPAAQSSGLDGSPESALHWIGLLKDNYIMV</sequence>
<evidence type="ECO:0008006" key="3">
    <source>
        <dbReference type="Google" id="ProtNLM"/>
    </source>
</evidence>
<proteinExistence type="predicted"/>
<reference evidence="1 2" key="1">
    <citation type="submission" date="2014-04" db="EMBL/GenBank/DDBJ databases">
        <authorList>
            <consortium name="DOE Joint Genome Institute"/>
            <person name="Kuo A."/>
            <person name="Kohler A."/>
            <person name="Nagy L.G."/>
            <person name="Floudas D."/>
            <person name="Copeland A."/>
            <person name="Barry K.W."/>
            <person name="Cichocki N."/>
            <person name="Veneault-Fourrey C."/>
            <person name="LaButti K."/>
            <person name="Lindquist E.A."/>
            <person name="Lipzen A."/>
            <person name="Lundell T."/>
            <person name="Morin E."/>
            <person name="Murat C."/>
            <person name="Sun H."/>
            <person name="Tunlid A."/>
            <person name="Henrissat B."/>
            <person name="Grigoriev I.V."/>
            <person name="Hibbett D.S."/>
            <person name="Martin F."/>
            <person name="Nordberg H.P."/>
            <person name="Cantor M.N."/>
            <person name="Hua S.X."/>
        </authorList>
    </citation>
    <scope>NUCLEOTIDE SEQUENCE [LARGE SCALE GENOMIC DNA]</scope>
    <source>
        <strain evidence="1 2">LaAM-08-1</strain>
    </source>
</reference>
<evidence type="ECO:0000313" key="1">
    <source>
        <dbReference type="EMBL" id="KIK05380.1"/>
    </source>
</evidence>
<evidence type="ECO:0000313" key="2">
    <source>
        <dbReference type="Proteomes" id="UP000054477"/>
    </source>
</evidence>
<accession>A0A0C9WZW6</accession>
<dbReference type="AlphaFoldDB" id="A0A0C9WZW6"/>
<feature type="non-terminal residue" evidence="1">
    <location>
        <position position="1"/>
    </location>
</feature>
<organism evidence="1 2">
    <name type="scientific">Laccaria amethystina LaAM-08-1</name>
    <dbReference type="NCBI Taxonomy" id="1095629"/>
    <lineage>
        <taxon>Eukaryota</taxon>
        <taxon>Fungi</taxon>
        <taxon>Dikarya</taxon>
        <taxon>Basidiomycota</taxon>
        <taxon>Agaricomycotina</taxon>
        <taxon>Agaricomycetes</taxon>
        <taxon>Agaricomycetidae</taxon>
        <taxon>Agaricales</taxon>
        <taxon>Agaricineae</taxon>
        <taxon>Hydnangiaceae</taxon>
        <taxon>Laccaria</taxon>
    </lineage>
</organism>